<evidence type="ECO:0000313" key="3">
    <source>
        <dbReference type="Proteomes" id="UP000186156"/>
    </source>
</evidence>
<dbReference type="RefSeq" id="WP_076346091.1">
    <property type="nucleotide sequence ID" value="NZ_FTOO01000004.1"/>
</dbReference>
<evidence type="ECO:0000313" key="2">
    <source>
        <dbReference type="EMBL" id="SIS78432.1"/>
    </source>
</evidence>
<dbReference type="CDD" id="cd02977">
    <property type="entry name" value="ArsC_family"/>
    <property type="match status" value="1"/>
</dbReference>
<sequence length="121" mass="13901">MYHLYGYRRCSTCRKAQAFLEGLGAQVTFHDVVEQPPDVSTLRAWLASIGGDIQVLVNTRGEVYRKRGLKDVSWPVDTWLEEMHRDGKLIRRPVLVTPSGDVIVGFDETLYRRAVREERVP</sequence>
<dbReference type="Gene3D" id="3.40.30.10">
    <property type="entry name" value="Glutaredoxin"/>
    <property type="match status" value="1"/>
</dbReference>
<gene>
    <name evidence="2" type="ORF">SAMN05421799_10448</name>
</gene>
<dbReference type="PANTHER" id="PTHR30041">
    <property type="entry name" value="ARSENATE REDUCTASE"/>
    <property type="match status" value="1"/>
</dbReference>
<protein>
    <submittedName>
        <fullName evidence="2">Arsenate reductase</fullName>
    </submittedName>
</protein>
<dbReference type="PANTHER" id="PTHR30041:SF8">
    <property type="entry name" value="PROTEIN YFFB"/>
    <property type="match status" value="1"/>
</dbReference>
<dbReference type="EMBL" id="FTOO01000004">
    <property type="protein sequence ID" value="SIS78432.1"/>
    <property type="molecule type" value="Genomic_DNA"/>
</dbReference>
<dbReference type="InterPro" id="IPR036249">
    <property type="entry name" value="Thioredoxin-like_sf"/>
</dbReference>
<reference evidence="3" key="1">
    <citation type="submission" date="2017-01" db="EMBL/GenBank/DDBJ databases">
        <authorList>
            <person name="Varghese N."/>
            <person name="Submissions S."/>
        </authorList>
    </citation>
    <scope>NUCLEOTIDE SEQUENCE [LARGE SCALE GENOMIC DNA]</scope>
    <source>
        <strain evidence="3">DSM 16176</strain>
    </source>
</reference>
<dbReference type="PROSITE" id="PS51353">
    <property type="entry name" value="ARSC"/>
    <property type="match status" value="1"/>
</dbReference>
<proteinExistence type="inferred from homology"/>
<dbReference type="SUPFAM" id="SSF52833">
    <property type="entry name" value="Thioredoxin-like"/>
    <property type="match status" value="1"/>
</dbReference>
<dbReference type="AlphaFoldDB" id="A0A1N7LXA3"/>
<dbReference type="InterPro" id="IPR006504">
    <property type="entry name" value="Tscrpt_reg_Spx/MgsR"/>
</dbReference>
<comment type="similarity">
    <text evidence="1">Belongs to the ArsC family.</text>
</comment>
<dbReference type="InterPro" id="IPR006660">
    <property type="entry name" value="Arsenate_reductase-like"/>
</dbReference>
<evidence type="ECO:0000256" key="1">
    <source>
        <dbReference type="PROSITE-ProRule" id="PRU01282"/>
    </source>
</evidence>
<dbReference type="OrthoDB" id="9794155at2"/>
<accession>A0A1N7LXA3</accession>
<dbReference type="NCBIfam" id="TIGR01617">
    <property type="entry name" value="arsC_related"/>
    <property type="match status" value="1"/>
</dbReference>
<keyword evidence="3" id="KW-1185">Reference proteome</keyword>
<name>A0A1N7LXA3_9BACL</name>
<organism evidence="2 3">
    <name type="scientific">Alicyclobacillus vulcanalis</name>
    <dbReference type="NCBI Taxonomy" id="252246"/>
    <lineage>
        <taxon>Bacteria</taxon>
        <taxon>Bacillati</taxon>
        <taxon>Bacillota</taxon>
        <taxon>Bacilli</taxon>
        <taxon>Bacillales</taxon>
        <taxon>Alicyclobacillaceae</taxon>
        <taxon>Alicyclobacillus</taxon>
    </lineage>
</organism>
<dbReference type="Proteomes" id="UP000186156">
    <property type="component" value="Unassembled WGS sequence"/>
</dbReference>
<dbReference type="STRING" id="252246.SAMN05421799_10448"/>
<dbReference type="Pfam" id="PF03960">
    <property type="entry name" value="ArsC"/>
    <property type="match status" value="1"/>
</dbReference>